<feature type="domain" description="HNH nuclease" evidence="2">
    <location>
        <begin position="222"/>
        <end position="306"/>
    </location>
</feature>
<dbReference type="Pfam" id="PF13391">
    <property type="entry name" value="HNH_2"/>
    <property type="match status" value="1"/>
</dbReference>
<name>A0A428S3W7_9HYPO</name>
<dbReference type="InterPro" id="IPR003615">
    <property type="entry name" value="HNH_nuc"/>
</dbReference>
<feature type="compositionally biased region" description="Basic and acidic residues" evidence="1">
    <location>
        <begin position="192"/>
        <end position="211"/>
    </location>
</feature>
<comment type="caution">
    <text evidence="3">The sequence shown here is derived from an EMBL/GenBank/DDBJ whole genome shotgun (WGS) entry which is preliminary data.</text>
</comment>
<feature type="compositionally biased region" description="Low complexity" evidence="1">
    <location>
        <begin position="167"/>
        <end position="178"/>
    </location>
</feature>
<organism evidence="3 4">
    <name type="scientific">Fusarium floridanum</name>
    <dbReference type="NCBI Taxonomy" id="1325733"/>
    <lineage>
        <taxon>Eukaryota</taxon>
        <taxon>Fungi</taxon>
        <taxon>Dikarya</taxon>
        <taxon>Ascomycota</taxon>
        <taxon>Pezizomycotina</taxon>
        <taxon>Sordariomycetes</taxon>
        <taxon>Hypocreomycetidae</taxon>
        <taxon>Hypocreales</taxon>
        <taxon>Nectriaceae</taxon>
        <taxon>Fusarium</taxon>
        <taxon>Fusarium solani species complex</taxon>
    </lineage>
</organism>
<dbReference type="AlphaFoldDB" id="A0A428S3W7"/>
<gene>
    <name evidence="3" type="ORF">CEP51_003867</name>
</gene>
<reference evidence="3 4" key="1">
    <citation type="submission" date="2017-06" db="EMBL/GenBank/DDBJ databases">
        <title>Comparative genomic analysis of Ambrosia Fusariam Clade fungi.</title>
        <authorList>
            <person name="Stajich J.E."/>
            <person name="Carrillo J."/>
            <person name="Kijimoto T."/>
            <person name="Eskalen A."/>
            <person name="O'Donnell K."/>
            <person name="Kasson M."/>
        </authorList>
    </citation>
    <scope>NUCLEOTIDE SEQUENCE [LARGE SCALE GENOMIC DNA]</scope>
    <source>
        <strain evidence="3 4">NRRL62606</strain>
    </source>
</reference>
<dbReference type="EMBL" id="NKCL01000067">
    <property type="protein sequence ID" value="RSL84465.1"/>
    <property type="molecule type" value="Genomic_DNA"/>
</dbReference>
<accession>A0A428S3W7</accession>
<feature type="region of interest" description="Disordered" evidence="1">
    <location>
        <begin position="154"/>
        <end position="211"/>
    </location>
</feature>
<evidence type="ECO:0000313" key="4">
    <source>
        <dbReference type="Proteomes" id="UP000287972"/>
    </source>
</evidence>
<protein>
    <recommendedName>
        <fullName evidence="2">HNH nuclease domain-containing protein</fullName>
    </recommendedName>
</protein>
<feature type="compositionally biased region" description="Acidic residues" evidence="1">
    <location>
        <begin position="430"/>
        <end position="439"/>
    </location>
</feature>
<proteinExistence type="predicted"/>
<dbReference type="Proteomes" id="UP000287972">
    <property type="component" value="Unassembled WGS sequence"/>
</dbReference>
<feature type="compositionally biased region" description="Basic and acidic residues" evidence="1">
    <location>
        <begin position="440"/>
        <end position="451"/>
    </location>
</feature>
<feature type="region of interest" description="Disordered" evidence="1">
    <location>
        <begin position="430"/>
        <end position="451"/>
    </location>
</feature>
<evidence type="ECO:0000259" key="2">
    <source>
        <dbReference type="Pfam" id="PF13391"/>
    </source>
</evidence>
<evidence type="ECO:0000313" key="3">
    <source>
        <dbReference type="EMBL" id="RSL84465.1"/>
    </source>
</evidence>
<evidence type="ECO:0000256" key="1">
    <source>
        <dbReference type="SAM" id="MobiDB-lite"/>
    </source>
</evidence>
<feature type="compositionally biased region" description="Basic residues" evidence="1">
    <location>
        <begin position="179"/>
        <end position="191"/>
    </location>
</feature>
<sequence length="467" mass="52851">MSLNPGDNESRIDRLHRLLDELHERTPRRELALQMLKKSLKANPPFEEPKTLLPVEEAEIRRDFAIKLEAEIRTNPLRADFRLNAVQVATILYVPISTLKPGGYLSLRDSGGQLNSDGDLFRRLDGIRLLVKHFLRPNQDKELLDNDALSELFRTPRSLGTPRSKRTQSQSPASLPSSKKSKRSSKTRQKRHDPDAEYLPKEEEGRDKDERDRCFERDGKACVLMRTVDPHVCHIIPFSWNNKELNIRNTALVFEHAAAFLGRDWKKKYQTYLQNPGCPGGSDKAWNMICLNLQLHHWWGKARLGFKYLGIRSLTDTSDMSVVTIQFHWMPCSATGPKDTITLQGQDNGFDRMVKSAKDFHKGGNAPSPQEFGTIAALSAASAAPILSGDLVDVKMLSSETHLFKAMIEFQWAMIVVAAFSGAAAEEPELLLGDDDDSDKPDFRTTKWVEDQQSRQAISNMVLRGEF</sequence>
<keyword evidence="4" id="KW-1185">Reference proteome</keyword>